<protein>
    <submittedName>
        <fullName evidence="1">Uncharacterized protein</fullName>
    </submittedName>
</protein>
<dbReference type="PANTHER" id="PTHR33395:SF21">
    <property type="entry name" value="PERICARDIN"/>
    <property type="match status" value="1"/>
</dbReference>
<dbReference type="PANTHER" id="PTHR33395">
    <property type="entry name" value="TRANSCRIPTASE, PUTATIVE-RELATED-RELATED"/>
    <property type="match status" value="1"/>
</dbReference>
<dbReference type="GO" id="GO:0061343">
    <property type="term" value="P:cell adhesion involved in heart morphogenesis"/>
    <property type="evidence" value="ECO:0007669"/>
    <property type="project" value="TreeGrafter"/>
</dbReference>
<dbReference type="GO" id="GO:0031012">
    <property type="term" value="C:extracellular matrix"/>
    <property type="evidence" value="ECO:0007669"/>
    <property type="project" value="TreeGrafter"/>
</dbReference>
<sequence length="220" mass="25993">MLFNVDVLSSYKLIELNAQLKEMENTPQVISLQEVKPKHYRYEWITAENNLEGYDNIEQNLLNKEYIFGKEPNFTVLNLILSFSNYTSVMGLNDVGTMFIEKVWDCFLTQHIEEITRIRGDSIGLLFSNEESIVGDIKLESPLEKSDHACIYFHCDKQEMEDKSKKQVYMYEKADYLLMKQRLTMEWIQYLSLEPDIEILYKDEEKLQKTVNDQEKADVL</sequence>
<dbReference type="Proteomes" id="UP000747542">
    <property type="component" value="Unassembled WGS sequence"/>
</dbReference>
<dbReference type="GO" id="GO:0007508">
    <property type="term" value="P:larval heart development"/>
    <property type="evidence" value="ECO:0007669"/>
    <property type="project" value="TreeGrafter"/>
</dbReference>
<proteinExistence type="predicted"/>
<accession>A0A8J5JKA4</accession>
<gene>
    <name evidence="1" type="ORF">Hamer_G005912</name>
</gene>
<keyword evidence="2" id="KW-1185">Reference proteome</keyword>
<name>A0A8J5JKA4_HOMAM</name>
<comment type="caution">
    <text evidence="1">The sequence shown here is derived from an EMBL/GenBank/DDBJ whole genome shotgun (WGS) entry which is preliminary data.</text>
</comment>
<evidence type="ECO:0000313" key="2">
    <source>
        <dbReference type="Proteomes" id="UP000747542"/>
    </source>
</evidence>
<dbReference type="EMBL" id="JAHLQT010037514">
    <property type="protein sequence ID" value="KAG7157469.1"/>
    <property type="molecule type" value="Genomic_DNA"/>
</dbReference>
<reference evidence="1" key="1">
    <citation type="journal article" date="2021" name="Sci. Adv.">
        <title>The American lobster genome reveals insights on longevity, neural, and immune adaptations.</title>
        <authorList>
            <person name="Polinski J.M."/>
            <person name="Zimin A.V."/>
            <person name="Clark K.F."/>
            <person name="Kohn A.B."/>
            <person name="Sadowski N."/>
            <person name="Timp W."/>
            <person name="Ptitsyn A."/>
            <person name="Khanna P."/>
            <person name="Romanova D.Y."/>
            <person name="Williams P."/>
            <person name="Greenwood S.J."/>
            <person name="Moroz L.L."/>
            <person name="Walt D.R."/>
            <person name="Bodnar A.G."/>
        </authorList>
    </citation>
    <scope>NUCLEOTIDE SEQUENCE</scope>
    <source>
        <strain evidence="1">GMGI-L3</strain>
    </source>
</reference>
<evidence type="ECO:0000313" key="1">
    <source>
        <dbReference type="EMBL" id="KAG7157469.1"/>
    </source>
</evidence>
<dbReference type="AlphaFoldDB" id="A0A8J5JKA4"/>
<organism evidence="1 2">
    <name type="scientific">Homarus americanus</name>
    <name type="common">American lobster</name>
    <dbReference type="NCBI Taxonomy" id="6706"/>
    <lineage>
        <taxon>Eukaryota</taxon>
        <taxon>Metazoa</taxon>
        <taxon>Ecdysozoa</taxon>
        <taxon>Arthropoda</taxon>
        <taxon>Crustacea</taxon>
        <taxon>Multicrustacea</taxon>
        <taxon>Malacostraca</taxon>
        <taxon>Eumalacostraca</taxon>
        <taxon>Eucarida</taxon>
        <taxon>Decapoda</taxon>
        <taxon>Pleocyemata</taxon>
        <taxon>Astacidea</taxon>
        <taxon>Nephropoidea</taxon>
        <taxon>Nephropidae</taxon>
        <taxon>Homarus</taxon>
    </lineage>
</organism>